<dbReference type="Pfam" id="PF01060">
    <property type="entry name" value="TTR-52"/>
    <property type="match status" value="1"/>
</dbReference>
<evidence type="ECO:0000256" key="2">
    <source>
        <dbReference type="ARBA" id="ARBA00010112"/>
    </source>
</evidence>
<feature type="chain" id="PRO_5013680531" evidence="5">
    <location>
        <begin position="22"/>
        <end position="164"/>
    </location>
</feature>
<keyword evidence="7" id="KW-1185">Reference proteome</keyword>
<dbReference type="InterPro" id="IPR001534">
    <property type="entry name" value="Transthyretin-like"/>
</dbReference>
<evidence type="ECO:0000313" key="7">
    <source>
        <dbReference type="Proteomes" id="UP000230233"/>
    </source>
</evidence>
<dbReference type="OrthoDB" id="5827889at2759"/>
<dbReference type="GO" id="GO:0009986">
    <property type="term" value="C:cell surface"/>
    <property type="evidence" value="ECO:0007669"/>
    <property type="project" value="InterPro"/>
</dbReference>
<proteinExistence type="inferred from homology"/>
<dbReference type="EMBL" id="PDUG01000005">
    <property type="protein sequence ID" value="PIC30903.1"/>
    <property type="molecule type" value="Genomic_DNA"/>
</dbReference>
<reference evidence="7" key="1">
    <citation type="submission" date="2017-10" db="EMBL/GenBank/DDBJ databases">
        <title>Rapid genome shrinkage in a self-fertile nematode reveals novel sperm competition proteins.</title>
        <authorList>
            <person name="Yin D."/>
            <person name="Schwarz E.M."/>
            <person name="Thomas C.G."/>
            <person name="Felde R.L."/>
            <person name="Korf I.F."/>
            <person name="Cutter A.D."/>
            <person name="Schartner C.M."/>
            <person name="Ralston E.J."/>
            <person name="Meyer B.J."/>
            <person name="Haag E.S."/>
        </authorList>
    </citation>
    <scope>NUCLEOTIDE SEQUENCE [LARGE SCALE GENOMIC DNA]</scope>
    <source>
        <strain evidence="7">JU1422</strain>
    </source>
</reference>
<dbReference type="GO" id="GO:0005576">
    <property type="term" value="C:extracellular region"/>
    <property type="evidence" value="ECO:0007669"/>
    <property type="project" value="UniProtKB-SubCell"/>
</dbReference>
<dbReference type="Gene3D" id="2.60.40.3330">
    <property type="match status" value="1"/>
</dbReference>
<comment type="subcellular location">
    <subcellularLocation>
        <location evidence="1">Secreted</location>
    </subcellularLocation>
</comment>
<dbReference type="InterPro" id="IPR038479">
    <property type="entry name" value="Transthyretin-like_sf"/>
</dbReference>
<evidence type="ECO:0000256" key="5">
    <source>
        <dbReference type="SAM" id="SignalP"/>
    </source>
</evidence>
<keyword evidence="3" id="KW-0964">Secreted</keyword>
<keyword evidence="4 5" id="KW-0732">Signal</keyword>
<evidence type="ECO:0000256" key="3">
    <source>
        <dbReference type="ARBA" id="ARBA00022525"/>
    </source>
</evidence>
<gene>
    <name evidence="6" type="primary">Cnig_chr_V.g21993</name>
    <name evidence="6" type="ORF">B9Z55_021993</name>
</gene>
<dbReference type="PANTHER" id="PTHR21700">
    <property type="entry name" value="TRANSTHYRETIN-LIKE FAMILY PROTEIN-RELATED"/>
    <property type="match status" value="1"/>
</dbReference>
<comment type="caution">
    <text evidence="6">The sequence shown here is derived from an EMBL/GenBank/DDBJ whole genome shotgun (WGS) entry which is preliminary data.</text>
</comment>
<protein>
    <submittedName>
        <fullName evidence="6">Uncharacterized protein</fullName>
    </submittedName>
</protein>
<organism evidence="6 7">
    <name type="scientific">Caenorhabditis nigoni</name>
    <dbReference type="NCBI Taxonomy" id="1611254"/>
    <lineage>
        <taxon>Eukaryota</taxon>
        <taxon>Metazoa</taxon>
        <taxon>Ecdysozoa</taxon>
        <taxon>Nematoda</taxon>
        <taxon>Chromadorea</taxon>
        <taxon>Rhabditida</taxon>
        <taxon>Rhabditina</taxon>
        <taxon>Rhabditomorpha</taxon>
        <taxon>Rhabditoidea</taxon>
        <taxon>Rhabditidae</taxon>
        <taxon>Peloderinae</taxon>
        <taxon>Caenorhabditis</taxon>
    </lineage>
</organism>
<accession>A0A2G5TUH0</accession>
<comment type="similarity">
    <text evidence="2">Belongs to the nematode transthyretin-like family.</text>
</comment>
<dbReference type="AlphaFoldDB" id="A0A2G5TUH0"/>
<evidence type="ECO:0000256" key="1">
    <source>
        <dbReference type="ARBA" id="ARBA00004613"/>
    </source>
</evidence>
<sequence length="164" mass="18858">MHFQNFLSILLFLWNSKSSSSSCASVVVYGHLMCNGQPYVGEQVQLWEPKTLGDELWYDINTGKDGKFRMFTNGNDFTLLNIPFLGFGFHPYLWIPNYCGTELKDGKRCTKNILKIDIPQGYISPCQPDVPVFDLGTVNMESAEPARFNWVLRLIGQHYQCRNY</sequence>
<dbReference type="STRING" id="1611254.A0A2G5TUH0"/>
<evidence type="ECO:0000313" key="6">
    <source>
        <dbReference type="EMBL" id="PIC30903.1"/>
    </source>
</evidence>
<feature type="signal peptide" evidence="5">
    <location>
        <begin position="1"/>
        <end position="21"/>
    </location>
</feature>
<dbReference type="Proteomes" id="UP000230233">
    <property type="component" value="Chromosome V"/>
</dbReference>
<evidence type="ECO:0000256" key="4">
    <source>
        <dbReference type="ARBA" id="ARBA00022729"/>
    </source>
</evidence>
<name>A0A2G5TUH0_9PELO</name>
<dbReference type="PANTHER" id="PTHR21700:SF43">
    <property type="entry name" value="TRANSTHYRETIN-RELATED FAMILY DOMAIN-RELATED"/>
    <property type="match status" value="1"/>
</dbReference>